<keyword evidence="1" id="KW-0540">Nuclease</keyword>
<dbReference type="GO" id="GO:0003723">
    <property type="term" value="F:RNA binding"/>
    <property type="evidence" value="ECO:0007669"/>
    <property type="project" value="InterPro"/>
</dbReference>
<gene>
    <name evidence="4" type="ORF">NCTC10698_00650</name>
</gene>
<dbReference type="InterPro" id="IPR016191">
    <property type="entry name" value="Ribonuclease/ribotoxin"/>
</dbReference>
<dbReference type="SUPFAM" id="SSF53933">
    <property type="entry name" value="Microbial ribonucleases"/>
    <property type="match status" value="1"/>
</dbReference>
<feature type="chain" id="PRO_5032930541" evidence="3">
    <location>
        <begin position="26"/>
        <end position="139"/>
    </location>
</feature>
<keyword evidence="5" id="KW-1185">Reference proteome</keyword>
<dbReference type="RefSeq" id="WP_003072352.1">
    <property type="nucleotide sequence ID" value="NZ_BBJZ01000016.1"/>
</dbReference>
<dbReference type="GeneID" id="63996737"/>
<proteinExistence type="predicted"/>
<protein>
    <submittedName>
        <fullName evidence="4">Guanyl-specific ribonuclease St</fullName>
        <ecNumber evidence="4">3.1.27.3</ecNumber>
    </submittedName>
</protein>
<dbReference type="EMBL" id="UFXL01000001">
    <property type="protein sequence ID" value="SUY74477.1"/>
    <property type="molecule type" value="Genomic_DNA"/>
</dbReference>
<dbReference type="InterPro" id="IPR000026">
    <property type="entry name" value="N1-like"/>
</dbReference>
<accession>A0A8B4RZI9</accession>
<dbReference type="GO" id="GO:0004521">
    <property type="term" value="F:RNA endonuclease activity"/>
    <property type="evidence" value="ECO:0007669"/>
    <property type="project" value="InterPro"/>
</dbReference>
<evidence type="ECO:0000313" key="4">
    <source>
        <dbReference type="EMBL" id="SUY74477.1"/>
    </source>
</evidence>
<organism evidence="4 5">
    <name type="scientific">Comamonas testosteroni</name>
    <name type="common">Pseudomonas testosteroni</name>
    <dbReference type="NCBI Taxonomy" id="285"/>
    <lineage>
        <taxon>Bacteria</taxon>
        <taxon>Pseudomonadati</taxon>
        <taxon>Pseudomonadota</taxon>
        <taxon>Betaproteobacteria</taxon>
        <taxon>Burkholderiales</taxon>
        <taxon>Comamonadaceae</taxon>
        <taxon>Comamonas</taxon>
    </lineage>
</organism>
<dbReference type="AlphaFoldDB" id="A0A8B4RZI9"/>
<name>A0A8B4RZI9_COMTE</name>
<feature type="signal peptide" evidence="3">
    <location>
        <begin position="1"/>
        <end position="25"/>
    </location>
</feature>
<dbReference type="Gene3D" id="3.10.450.30">
    <property type="entry name" value="Microbial ribonucleases"/>
    <property type="match status" value="1"/>
</dbReference>
<comment type="caution">
    <text evidence="4">The sequence shown here is derived from an EMBL/GenBank/DDBJ whole genome shotgun (WGS) entry which is preliminary data.</text>
</comment>
<evidence type="ECO:0000313" key="5">
    <source>
        <dbReference type="Proteomes" id="UP000255070"/>
    </source>
</evidence>
<sequence length="139" mass="15005">MLKAAAAKVYQTGLALMLGAAFALAPPAALARKAPEVGATVPGFETVSLAELPREGRTTYGRILQGGPFSSDKDGTVFGNRERILPRQARGYYREYTVRTPGAKNRGARRIVCGGLQPQVPDACFYTGDHYNSFQQIVQ</sequence>
<reference evidence="4 5" key="1">
    <citation type="submission" date="2018-06" db="EMBL/GenBank/DDBJ databases">
        <authorList>
            <consortium name="Pathogen Informatics"/>
            <person name="Doyle S."/>
        </authorList>
    </citation>
    <scope>NUCLEOTIDE SEQUENCE [LARGE SCALE GENOMIC DNA]</scope>
    <source>
        <strain evidence="4 5">NCTC10698</strain>
    </source>
</reference>
<evidence type="ECO:0000256" key="3">
    <source>
        <dbReference type="SAM" id="SignalP"/>
    </source>
</evidence>
<evidence type="ECO:0000256" key="2">
    <source>
        <dbReference type="ARBA" id="ARBA00022801"/>
    </source>
</evidence>
<dbReference type="Proteomes" id="UP000255070">
    <property type="component" value="Unassembled WGS sequence"/>
</dbReference>
<dbReference type="Pfam" id="PF00545">
    <property type="entry name" value="Ribonuclease"/>
    <property type="match status" value="1"/>
</dbReference>
<keyword evidence="3" id="KW-0732">Signal</keyword>
<keyword evidence="2 4" id="KW-0378">Hydrolase</keyword>
<evidence type="ECO:0000256" key="1">
    <source>
        <dbReference type="ARBA" id="ARBA00022722"/>
    </source>
</evidence>
<dbReference type="EC" id="3.1.27.3" evidence="4"/>
<dbReference type="GO" id="GO:0016787">
    <property type="term" value="F:hydrolase activity"/>
    <property type="evidence" value="ECO:0007669"/>
    <property type="project" value="UniProtKB-KW"/>
</dbReference>